<keyword evidence="7" id="KW-0275">Fatty acid biosynthesis</keyword>
<reference evidence="21" key="1">
    <citation type="submission" date="2025-08" db="UniProtKB">
        <authorList>
            <consortium name="RefSeq"/>
        </authorList>
    </citation>
    <scope>IDENTIFICATION</scope>
</reference>
<comment type="catalytic activity">
    <reaction evidence="9">
        <text>dodecanoyl-CoA + H2O = dodecanoate + CoA + H(+)</text>
        <dbReference type="Rhea" id="RHEA:30135"/>
        <dbReference type="ChEBI" id="CHEBI:15377"/>
        <dbReference type="ChEBI" id="CHEBI:15378"/>
        <dbReference type="ChEBI" id="CHEBI:18262"/>
        <dbReference type="ChEBI" id="CHEBI:57287"/>
        <dbReference type="ChEBI" id="CHEBI:57375"/>
    </reaction>
    <physiologicalReaction direction="left-to-right" evidence="9">
        <dbReference type="Rhea" id="RHEA:30136"/>
    </physiologicalReaction>
</comment>
<dbReference type="SUPFAM" id="SSF53474">
    <property type="entry name" value="alpha/beta-Hydrolases"/>
    <property type="match status" value="1"/>
</dbReference>
<comment type="subunit">
    <text evidence="14">Interacts (via C-terminus) with FASN.</text>
</comment>
<dbReference type="Gene3D" id="3.40.50.1820">
    <property type="entry name" value="alpha/beta hydrolase"/>
    <property type="match status" value="1"/>
</dbReference>
<keyword evidence="6" id="KW-0443">Lipid metabolism</keyword>
<evidence type="ECO:0000256" key="6">
    <source>
        <dbReference type="ARBA" id="ARBA00023098"/>
    </source>
</evidence>
<evidence type="ECO:0000256" key="9">
    <source>
        <dbReference type="ARBA" id="ARBA00048074"/>
    </source>
</evidence>
<dbReference type="PANTHER" id="PTHR11487">
    <property type="entry name" value="THIOESTERASE"/>
    <property type="match status" value="1"/>
</dbReference>
<evidence type="ECO:0000256" key="8">
    <source>
        <dbReference type="ARBA" id="ARBA00047969"/>
    </source>
</evidence>
<evidence type="ECO:0000256" key="10">
    <source>
        <dbReference type="ARBA" id="ARBA00048180"/>
    </source>
</evidence>
<keyword evidence="3" id="KW-0444">Lipid biosynthesis</keyword>
<evidence type="ECO:0000313" key="20">
    <source>
        <dbReference type="Proteomes" id="UP000515203"/>
    </source>
</evidence>
<evidence type="ECO:0000256" key="12">
    <source>
        <dbReference type="ARBA" id="ARBA00052691"/>
    </source>
</evidence>
<dbReference type="EC" id="3.1.2.14" evidence="2"/>
<evidence type="ECO:0000259" key="19">
    <source>
        <dbReference type="Pfam" id="PF00975"/>
    </source>
</evidence>
<keyword evidence="4" id="KW-0378">Hydrolase</keyword>
<dbReference type="InParanoid" id="A0A6P6DD38"/>
<proteinExistence type="inferred from homology"/>
<evidence type="ECO:0000256" key="7">
    <source>
        <dbReference type="ARBA" id="ARBA00023160"/>
    </source>
</evidence>
<dbReference type="FunCoup" id="A0A6P6DD38">
    <property type="interactions" value="19"/>
</dbReference>
<dbReference type="PANTHER" id="PTHR11487:SF0">
    <property type="entry name" value="S-ACYL FATTY ACID SYNTHASE THIOESTERASE, MEDIUM CHAIN"/>
    <property type="match status" value="1"/>
</dbReference>
<comment type="function">
    <text evidence="13">Contributes to the release of free fatty acids from fatty acid synthase (FASN). Has broad substrate specificity, giving rise to a range of free fatty acids with chain lengths between 10 and 16 carbon atoms (C10 - C16).</text>
</comment>
<evidence type="ECO:0000256" key="5">
    <source>
        <dbReference type="ARBA" id="ARBA00022832"/>
    </source>
</evidence>
<evidence type="ECO:0000256" key="2">
    <source>
        <dbReference type="ARBA" id="ARBA00012480"/>
    </source>
</evidence>
<dbReference type="Proteomes" id="UP000515203">
    <property type="component" value="Unplaced"/>
</dbReference>
<evidence type="ECO:0000256" key="17">
    <source>
        <dbReference type="ARBA" id="ARBA00076433"/>
    </source>
</evidence>
<dbReference type="InterPro" id="IPR012223">
    <property type="entry name" value="TEII"/>
</dbReference>
<dbReference type="CTD" id="55301"/>
<evidence type="ECO:0000256" key="15">
    <source>
        <dbReference type="ARBA" id="ARBA00073799"/>
    </source>
</evidence>
<dbReference type="OrthoDB" id="541883at2759"/>
<comment type="catalytic activity">
    <reaction evidence="12">
        <text>hexadecanoyl-CoA + H2O = hexadecanoate + CoA + H(+)</text>
        <dbReference type="Rhea" id="RHEA:16645"/>
        <dbReference type="ChEBI" id="CHEBI:7896"/>
        <dbReference type="ChEBI" id="CHEBI:15377"/>
        <dbReference type="ChEBI" id="CHEBI:15378"/>
        <dbReference type="ChEBI" id="CHEBI:57287"/>
        <dbReference type="ChEBI" id="CHEBI:57379"/>
    </reaction>
    <physiologicalReaction direction="left-to-right" evidence="12">
        <dbReference type="Rhea" id="RHEA:16646"/>
    </physiologicalReaction>
</comment>
<comment type="catalytic activity">
    <reaction evidence="11">
        <text>(9Z)-octadecenoyl-[ACP] + H2O = (9Z)-octadecenoate + holo-[ACP] + H(+)</text>
        <dbReference type="Rhea" id="RHEA:15057"/>
        <dbReference type="Rhea" id="RHEA-COMP:9685"/>
        <dbReference type="Rhea" id="RHEA-COMP:9924"/>
        <dbReference type="ChEBI" id="CHEBI:15377"/>
        <dbReference type="ChEBI" id="CHEBI:15378"/>
        <dbReference type="ChEBI" id="CHEBI:30823"/>
        <dbReference type="ChEBI" id="CHEBI:64479"/>
        <dbReference type="ChEBI" id="CHEBI:78783"/>
        <dbReference type="EC" id="3.1.2.14"/>
    </reaction>
</comment>
<evidence type="ECO:0000256" key="14">
    <source>
        <dbReference type="ARBA" id="ARBA00065224"/>
    </source>
</evidence>
<protein>
    <recommendedName>
        <fullName evidence="15">S-acyl fatty acid synthase thioesterase, medium chain</fullName>
        <ecNumber evidence="2">3.1.2.14</ecNumber>
    </recommendedName>
    <alternativeName>
        <fullName evidence="16">Oleoyl-ACP hydrolase</fullName>
    </alternativeName>
    <alternativeName>
        <fullName evidence="18">Thioesterase II</fullName>
    </alternativeName>
    <alternativeName>
        <fullName evidence="17">Thioesterase domain-containing protein 1</fullName>
    </alternativeName>
</protein>
<sequence length="265" mass="30458">MERRFQAKTTRNEKVFNCLHPKPNAIFRLICFPWAGGNSLYFANWGQKIYDLLEVYSVRFAGRESRLEEPFATDIYEIVDEIACALVPMAQDKPFAFFGHSMGSYVAFLTALHLKEKYNMEPVHFFVSSATPPYSKALIQIPNIDELSEEQIKRYLIDFGGTPKNLIDHKELFQQFFPIILADLKVIRKFSFDTPSKAVLSCDLTGFVGSEDLTKDMEAWKIVTSGTFDLHVLPGNHFHLMEPDNENFIRNYITKCLELSSLANF</sequence>
<dbReference type="RefSeq" id="XP_023557563.1">
    <property type="nucleotide sequence ID" value="XM_023701795.1"/>
</dbReference>
<comment type="catalytic activity">
    <reaction evidence="8">
        <text>decanoyl-CoA + H2O = decanoate + CoA + H(+)</text>
        <dbReference type="Rhea" id="RHEA:40059"/>
        <dbReference type="ChEBI" id="CHEBI:15377"/>
        <dbReference type="ChEBI" id="CHEBI:15378"/>
        <dbReference type="ChEBI" id="CHEBI:27689"/>
        <dbReference type="ChEBI" id="CHEBI:57287"/>
        <dbReference type="ChEBI" id="CHEBI:61430"/>
    </reaction>
    <physiologicalReaction direction="left-to-right" evidence="8">
        <dbReference type="Rhea" id="RHEA:40060"/>
    </physiologicalReaction>
</comment>
<evidence type="ECO:0000313" key="21">
    <source>
        <dbReference type="RefSeq" id="XP_023557563.1"/>
    </source>
</evidence>
<accession>A0A6P6DD38</accession>
<evidence type="ECO:0000256" key="13">
    <source>
        <dbReference type="ARBA" id="ARBA00053731"/>
    </source>
</evidence>
<dbReference type="InterPro" id="IPR001031">
    <property type="entry name" value="Thioesterase"/>
</dbReference>
<dbReference type="GO" id="GO:0051792">
    <property type="term" value="P:medium-chain fatty acid biosynthetic process"/>
    <property type="evidence" value="ECO:0007669"/>
    <property type="project" value="UniProtKB-ARBA"/>
</dbReference>
<dbReference type="InterPro" id="IPR029058">
    <property type="entry name" value="AB_hydrolase_fold"/>
</dbReference>
<evidence type="ECO:0000256" key="4">
    <source>
        <dbReference type="ARBA" id="ARBA00022801"/>
    </source>
</evidence>
<gene>
    <name evidence="21" type="primary">Olah</name>
</gene>
<evidence type="ECO:0000256" key="3">
    <source>
        <dbReference type="ARBA" id="ARBA00022516"/>
    </source>
</evidence>
<keyword evidence="20" id="KW-1185">Reference proteome</keyword>
<keyword evidence="5" id="KW-0276">Fatty acid metabolism</keyword>
<organism evidence="20 21">
    <name type="scientific">Octodon degus</name>
    <name type="common">Degu</name>
    <name type="synonym">Sciurus degus</name>
    <dbReference type="NCBI Taxonomy" id="10160"/>
    <lineage>
        <taxon>Eukaryota</taxon>
        <taxon>Metazoa</taxon>
        <taxon>Chordata</taxon>
        <taxon>Craniata</taxon>
        <taxon>Vertebrata</taxon>
        <taxon>Euteleostomi</taxon>
        <taxon>Mammalia</taxon>
        <taxon>Eutheria</taxon>
        <taxon>Euarchontoglires</taxon>
        <taxon>Glires</taxon>
        <taxon>Rodentia</taxon>
        <taxon>Hystricomorpha</taxon>
        <taxon>Octodontidae</taxon>
        <taxon>Octodon</taxon>
    </lineage>
</organism>
<dbReference type="FunFam" id="3.40.50.1820:FF:000153">
    <property type="entry name" value="Surfactin synthase thioesterase subunit"/>
    <property type="match status" value="1"/>
</dbReference>
<feature type="domain" description="Thioesterase" evidence="19">
    <location>
        <begin position="28"/>
        <end position="255"/>
    </location>
</feature>
<dbReference type="ESTHER" id="octde-a0a6p6dd38">
    <property type="family name" value="Thioesterase"/>
</dbReference>
<evidence type="ECO:0000256" key="18">
    <source>
        <dbReference type="ARBA" id="ARBA00079653"/>
    </source>
</evidence>
<evidence type="ECO:0000256" key="16">
    <source>
        <dbReference type="ARBA" id="ARBA00075385"/>
    </source>
</evidence>
<comment type="catalytic activity">
    <reaction evidence="10">
        <text>tetradecanoyl-CoA + H2O = tetradecanoate + CoA + H(+)</text>
        <dbReference type="Rhea" id="RHEA:40119"/>
        <dbReference type="ChEBI" id="CHEBI:15377"/>
        <dbReference type="ChEBI" id="CHEBI:15378"/>
        <dbReference type="ChEBI" id="CHEBI:30807"/>
        <dbReference type="ChEBI" id="CHEBI:57287"/>
        <dbReference type="ChEBI" id="CHEBI:57385"/>
    </reaction>
    <physiologicalReaction direction="left-to-right" evidence="10">
        <dbReference type="Rhea" id="RHEA:40120"/>
    </physiologicalReaction>
</comment>
<dbReference type="AlphaFoldDB" id="A0A6P6DD38"/>
<comment type="similarity">
    <text evidence="1">Belongs to the thioesterase family.</text>
</comment>
<dbReference type="GeneID" id="101583196"/>
<dbReference type="Pfam" id="PF00975">
    <property type="entry name" value="Thioesterase"/>
    <property type="match status" value="1"/>
</dbReference>
<name>A0A6P6DD38_OCTDE</name>
<evidence type="ECO:0000256" key="11">
    <source>
        <dbReference type="ARBA" id="ARBA00048536"/>
    </source>
</evidence>
<dbReference type="GO" id="GO:0016297">
    <property type="term" value="F:fatty acyl-[ACP] hydrolase activity"/>
    <property type="evidence" value="ECO:0007669"/>
    <property type="project" value="UniProtKB-EC"/>
</dbReference>
<evidence type="ECO:0000256" key="1">
    <source>
        <dbReference type="ARBA" id="ARBA00007169"/>
    </source>
</evidence>